<accession>A0A0N7KI70</accession>
<reference evidence="3" key="1">
    <citation type="journal article" date="2005" name="Nature">
        <title>The map-based sequence of the rice genome.</title>
        <authorList>
            <consortium name="International rice genome sequencing project (IRGSP)"/>
            <person name="Matsumoto T."/>
            <person name="Wu J."/>
            <person name="Kanamori H."/>
            <person name="Katayose Y."/>
            <person name="Fujisawa M."/>
            <person name="Namiki N."/>
            <person name="Mizuno H."/>
            <person name="Yamamoto K."/>
            <person name="Antonio B.A."/>
            <person name="Baba T."/>
            <person name="Sakata K."/>
            <person name="Nagamura Y."/>
            <person name="Aoki H."/>
            <person name="Arikawa K."/>
            <person name="Arita K."/>
            <person name="Bito T."/>
            <person name="Chiden Y."/>
            <person name="Fujitsuka N."/>
            <person name="Fukunaka R."/>
            <person name="Hamada M."/>
            <person name="Harada C."/>
            <person name="Hayashi A."/>
            <person name="Hijishita S."/>
            <person name="Honda M."/>
            <person name="Hosokawa S."/>
            <person name="Ichikawa Y."/>
            <person name="Idonuma A."/>
            <person name="Iijima M."/>
            <person name="Ikeda M."/>
            <person name="Ikeno M."/>
            <person name="Ito K."/>
            <person name="Ito S."/>
            <person name="Ito T."/>
            <person name="Ito Y."/>
            <person name="Ito Y."/>
            <person name="Iwabuchi A."/>
            <person name="Kamiya K."/>
            <person name="Karasawa W."/>
            <person name="Kurita K."/>
            <person name="Katagiri S."/>
            <person name="Kikuta A."/>
            <person name="Kobayashi H."/>
            <person name="Kobayashi N."/>
            <person name="Machita K."/>
            <person name="Maehara T."/>
            <person name="Masukawa M."/>
            <person name="Mizubayashi T."/>
            <person name="Mukai Y."/>
            <person name="Nagasaki H."/>
            <person name="Nagata Y."/>
            <person name="Naito S."/>
            <person name="Nakashima M."/>
            <person name="Nakama Y."/>
            <person name="Nakamichi Y."/>
            <person name="Nakamura M."/>
            <person name="Meguro A."/>
            <person name="Negishi M."/>
            <person name="Ohta I."/>
            <person name="Ohta T."/>
            <person name="Okamoto M."/>
            <person name="Ono N."/>
            <person name="Saji S."/>
            <person name="Sakaguchi M."/>
            <person name="Sakai K."/>
            <person name="Shibata M."/>
            <person name="Shimokawa T."/>
            <person name="Song J."/>
            <person name="Takazaki Y."/>
            <person name="Terasawa K."/>
            <person name="Tsugane M."/>
            <person name="Tsuji K."/>
            <person name="Ueda S."/>
            <person name="Waki K."/>
            <person name="Yamagata H."/>
            <person name="Yamamoto M."/>
            <person name="Yamamoto S."/>
            <person name="Yamane H."/>
            <person name="Yoshiki S."/>
            <person name="Yoshihara R."/>
            <person name="Yukawa K."/>
            <person name="Zhong H."/>
            <person name="Yano M."/>
            <person name="Yuan Q."/>
            <person name="Ouyang S."/>
            <person name="Liu J."/>
            <person name="Jones K.M."/>
            <person name="Gansberger K."/>
            <person name="Moffat K."/>
            <person name="Hill J."/>
            <person name="Bera J."/>
            <person name="Fadrosh D."/>
            <person name="Jin S."/>
            <person name="Johri S."/>
            <person name="Kim M."/>
            <person name="Overton L."/>
            <person name="Reardon M."/>
            <person name="Tsitrin T."/>
            <person name="Vuong H."/>
            <person name="Weaver B."/>
            <person name="Ciecko A."/>
            <person name="Tallon L."/>
            <person name="Jackson J."/>
            <person name="Pai G."/>
            <person name="Aken S.V."/>
            <person name="Utterback T."/>
            <person name="Reidmuller S."/>
            <person name="Feldblyum T."/>
            <person name="Hsiao J."/>
            <person name="Zismann V."/>
            <person name="Iobst S."/>
            <person name="de Vazeille A.R."/>
            <person name="Buell C.R."/>
            <person name="Ying K."/>
            <person name="Li Y."/>
            <person name="Lu T."/>
            <person name="Huang Y."/>
            <person name="Zhao Q."/>
            <person name="Feng Q."/>
            <person name="Zhang L."/>
            <person name="Zhu J."/>
            <person name="Weng Q."/>
            <person name="Mu J."/>
            <person name="Lu Y."/>
            <person name="Fan D."/>
            <person name="Liu Y."/>
            <person name="Guan J."/>
            <person name="Zhang Y."/>
            <person name="Yu S."/>
            <person name="Liu X."/>
            <person name="Zhang Y."/>
            <person name="Hong G."/>
            <person name="Han B."/>
            <person name="Choisne N."/>
            <person name="Demange N."/>
            <person name="Orjeda G."/>
            <person name="Samain S."/>
            <person name="Cattolico L."/>
            <person name="Pelletier E."/>
            <person name="Couloux A."/>
            <person name="Segurens B."/>
            <person name="Wincker P."/>
            <person name="D'Hont A."/>
            <person name="Scarpelli C."/>
            <person name="Weissenbach J."/>
            <person name="Salanoubat M."/>
            <person name="Quetier F."/>
            <person name="Yu Y."/>
            <person name="Kim H.R."/>
            <person name="Rambo T."/>
            <person name="Currie J."/>
            <person name="Collura K."/>
            <person name="Luo M."/>
            <person name="Yang T."/>
            <person name="Ammiraju J.S.S."/>
            <person name="Engler F."/>
            <person name="Soderlund C."/>
            <person name="Wing R.A."/>
            <person name="Palmer L.E."/>
            <person name="de la Bastide M."/>
            <person name="Spiegel L."/>
            <person name="Nascimento L."/>
            <person name="Zutavern T."/>
            <person name="O'Shaughnessy A."/>
            <person name="Dike S."/>
            <person name="Dedhia N."/>
            <person name="Preston R."/>
            <person name="Balija V."/>
            <person name="McCombie W.R."/>
            <person name="Chow T."/>
            <person name="Chen H."/>
            <person name="Chung M."/>
            <person name="Chen C."/>
            <person name="Shaw J."/>
            <person name="Wu H."/>
            <person name="Hsiao K."/>
            <person name="Chao Y."/>
            <person name="Chu M."/>
            <person name="Cheng C."/>
            <person name="Hour A."/>
            <person name="Lee P."/>
            <person name="Lin S."/>
            <person name="Lin Y."/>
            <person name="Liou J."/>
            <person name="Liu S."/>
            <person name="Hsing Y."/>
            <person name="Raghuvanshi S."/>
            <person name="Mohanty A."/>
            <person name="Bharti A.K."/>
            <person name="Gaur A."/>
            <person name="Gupta V."/>
            <person name="Kumar D."/>
            <person name="Ravi V."/>
            <person name="Vij S."/>
            <person name="Kapur A."/>
            <person name="Khurana P."/>
            <person name="Khurana P."/>
            <person name="Khurana J.P."/>
            <person name="Tyagi A.K."/>
            <person name="Gaikwad K."/>
            <person name="Singh A."/>
            <person name="Dalal V."/>
            <person name="Srivastava S."/>
            <person name="Dixit A."/>
            <person name="Pal A.K."/>
            <person name="Ghazi I.A."/>
            <person name="Yadav M."/>
            <person name="Pandit A."/>
            <person name="Bhargava A."/>
            <person name="Sureshbabu K."/>
            <person name="Batra K."/>
            <person name="Sharma T.R."/>
            <person name="Mohapatra T."/>
            <person name="Singh N.K."/>
            <person name="Messing J."/>
            <person name="Nelson A.B."/>
            <person name="Fuks G."/>
            <person name="Kavchok S."/>
            <person name="Keizer G."/>
            <person name="Linton E."/>
            <person name="Llaca V."/>
            <person name="Song R."/>
            <person name="Tanyolac B."/>
            <person name="Young S."/>
            <person name="Ho-Il K."/>
            <person name="Hahn J.H."/>
            <person name="Sangsakoo G."/>
            <person name="Vanavichit A."/>
            <person name="de Mattos Luiz.A.T."/>
            <person name="Zimmer P.D."/>
            <person name="Malone G."/>
            <person name="Dellagostin O."/>
            <person name="de Oliveira A.C."/>
            <person name="Bevan M."/>
            <person name="Bancroft I."/>
            <person name="Minx P."/>
            <person name="Cordum H."/>
            <person name="Wilson R."/>
            <person name="Cheng Z."/>
            <person name="Jin W."/>
            <person name="Jiang J."/>
            <person name="Leong S.A."/>
            <person name="Iwama H."/>
            <person name="Gojobori T."/>
            <person name="Itoh T."/>
            <person name="Niimura Y."/>
            <person name="Fujii Y."/>
            <person name="Habara T."/>
            <person name="Sakai H."/>
            <person name="Sato Y."/>
            <person name="Wilson G."/>
            <person name="Kumar K."/>
            <person name="McCouch S."/>
            <person name="Juretic N."/>
            <person name="Hoen D."/>
            <person name="Wright S."/>
            <person name="Bruskiewich R."/>
            <person name="Bureau T."/>
            <person name="Miyao A."/>
            <person name="Hirochika H."/>
            <person name="Nishikawa T."/>
            <person name="Kadowaki K."/>
            <person name="Sugiura M."/>
            <person name="Burr B."/>
            <person name="Sasaki T."/>
        </authorList>
    </citation>
    <scope>NUCLEOTIDE SEQUENCE [LARGE SCALE GENOMIC DNA]</scope>
    <source>
        <strain evidence="3">cv. Nipponbare</strain>
    </source>
</reference>
<keyword evidence="3" id="KW-1185">Reference proteome</keyword>
<dbReference type="EMBL" id="AP014959">
    <property type="protein sequence ID" value="BAS86793.1"/>
    <property type="molecule type" value="Genomic_DNA"/>
</dbReference>
<gene>
    <name evidence="2" type="ordered locus">Os03g0792350</name>
    <name evidence="2" type="ORF">OSNPB_030792350</name>
</gene>
<reference evidence="2 3" key="3">
    <citation type="journal article" date="2013" name="Rice">
        <title>Improvement of the Oryza sativa Nipponbare reference genome using next generation sequence and optical map data.</title>
        <authorList>
            <person name="Kawahara Y."/>
            <person name="de la Bastide M."/>
            <person name="Hamilton J.P."/>
            <person name="Kanamori H."/>
            <person name="McCombie W.R."/>
            <person name="Ouyang S."/>
            <person name="Schwartz D.C."/>
            <person name="Tanaka T."/>
            <person name="Wu J."/>
            <person name="Zhou S."/>
            <person name="Childs K.L."/>
            <person name="Davidson R.M."/>
            <person name="Lin H."/>
            <person name="Quesada-Ocampo L."/>
            <person name="Vaillancourt B."/>
            <person name="Sakai H."/>
            <person name="Lee S.S."/>
            <person name="Kim J."/>
            <person name="Numa H."/>
            <person name="Itoh T."/>
            <person name="Buell C.R."/>
            <person name="Matsumoto T."/>
        </authorList>
    </citation>
    <scope>NUCLEOTIDE SEQUENCE [LARGE SCALE GENOMIC DNA]</scope>
    <source>
        <strain evidence="3">cv. Nipponbare</strain>
    </source>
</reference>
<evidence type="ECO:0000313" key="2">
    <source>
        <dbReference type="EMBL" id="BAS86793.1"/>
    </source>
</evidence>
<feature type="region of interest" description="Disordered" evidence="1">
    <location>
        <begin position="22"/>
        <end position="61"/>
    </location>
</feature>
<dbReference type="InParanoid" id="A0A0N7KI70"/>
<evidence type="ECO:0000256" key="1">
    <source>
        <dbReference type="SAM" id="MobiDB-lite"/>
    </source>
</evidence>
<dbReference type="PaxDb" id="39947-A0A0N7KI70"/>
<reference evidence="2 3" key="2">
    <citation type="journal article" date="2013" name="Plant Cell Physiol.">
        <title>Rice Annotation Project Database (RAP-DB): an integrative and interactive database for rice genomics.</title>
        <authorList>
            <person name="Sakai H."/>
            <person name="Lee S.S."/>
            <person name="Tanaka T."/>
            <person name="Numa H."/>
            <person name="Kim J."/>
            <person name="Kawahara Y."/>
            <person name="Wakimoto H."/>
            <person name="Yang C.C."/>
            <person name="Iwamoto M."/>
            <person name="Abe T."/>
            <person name="Yamada Y."/>
            <person name="Muto A."/>
            <person name="Inokuchi H."/>
            <person name="Ikemura T."/>
            <person name="Matsumoto T."/>
            <person name="Sasaki T."/>
            <person name="Itoh T."/>
        </authorList>
    </citation>
    <scope>NUCLEOTIDE SEQUENCE [LARGE SCALE GENOMIC DNA]</scope>
    <source>
        <strain evidence="3">cv. Nipponbare</strain>
    </source>
</reference>
<dbReference type="Proteomes" id="UP000059680">
    <property type="component" value="Chromosome 3"/>
</dbReference>
<feature type="compositionally biased region" description="Basic residues" evidence="1">
    <location>
        <begin position="37"/>
        <end position="52"/>
    </location>
</feature>
<proteinExistence type="predicted"/>
<organism evidence="2 3">
    <name type="scientific">Oryza sativa subsp. japonica</name>
    <name type="common">Rice</name>
    <dbReference type="NCBI Taxonomy" id="39947"/>
    <lineage>
        <taxon>Eukaryota</taxon>
        <taxon>Viridiplantae</taxon>
        <taxon>Streptophyta</taxon>
        <taxon>Embryophyta</taxon>
        <taxon>Tracheophyta</taxon>
        <taxon>Spermatophyta</taxon>
        <taxon>Magnoliopsida</taxon>
        <taxon>Liliopsida</taxon>
        <taxon>Poales</taxon>
        <taxon>Poaceae</taxon>
        <taxon>BOP clade</taxon>
        <taxon>Oryzoideae</taxon>
        <taxon>Oryzeae</taxon>
        <taxon>Oryzinae</taxon>
        <taxon>Oryza</taxon>
        <taxon>Oryza sativa</taxon>
    </lineage>
</organism>
<name>A0A0N7KI70_ORYSJ</name>
<protein>
    <submittedName>
        <fullName evidence="2">Os03g0792350 protein</fullName>
    </submittedName>
</protein>
<dbReference type="AlphaFoldDB" id="A0A0N7KI70"/>
<evidence type="ECO:0000313" key="3">
    <source>
        <dbReference type="Proteomes" id="UP000059680"/>
    </source>
</evidence>
<sequence length="106" mass="11135">MSALGPSPHAVWIRCRLGNGARQAKAPARHALPSLPPHRRDHRPPCPRHRHERAPPPVPARINDVAAAPWCSPPFANGGAMDEAAAATRSWSCGGNCNGGSLSISA</sequence>